<keyword evidence="3 7" id="KW-0812">Transmembrane</keyword>
<keyword evidence="2" id="KW-0813">Transport</keyword>
<evidence type="ECO:0000259" key="8">
    <source>
        <dbReference type="PROSITE" id="PS51384"/>
    </source>
</evidence>
<dbReference type="InterPro" id="IPR051410">
    <property type="entry name" value="Ferric/Cupric_Reductase"/>
</dbReference>
<dbReference type="EMBL" id="CAJPDT010000135">
    <property type="protein sequence ID" value="CAF9940698.1"/>
    <property type="molecule type" value="Genomic_DNA"/>
</dbReference>
<dbReference type="Pfam" id="PF08022">
    <property type="entry name" value="FAD_binding_8"/>
    <property type="match status" value="1"/>
</dbReference>
<evidence type="ECO:0000256" key="7">
    <source>
        <dbReference type="SAM" id="Phobius"/>
    </source>
</evidence>
<evidence type="ECO:0000256" key="3">
    <source>
        <dbReference type="ARBA" id="ARBA00022692"/>
    </source>
</evidence>
<proteinExistence type="predicted"/>
<dbReference type="PANTHER" id="PTHR32361">
    <property type="entry name" value="FERRIC/CUPRIC REDUCTASE TRANSMEMBRANE COMPONENT"/>
    <property type="match status" value="1"/>
</dbReference>
<dbReference type="GO" id="GO:0000293">
    <property type="term" value="F:ferric-chelate reductase activity"/>
    <property type="evidence" value="ECO:0007669"/>
    <property type="project" value="TreeGrafter"/>
</dbReference>
<dbReference type="Gene3D" id="3.40.50.80">
    <property type="entry name" value="Nucleotide-binding domain of ferredoxin-NADP reductase (FNR) module"/>
    <property type="match status" value="1"/>
</dbReference>
<feature type="transmembrane region" description="Helical" evidence="7">
    <location>
        <begin position="156"/>
        <end position="177"/>
    </location>
</feature>
<dbReference type="InterPro" id="IPR017927">
    <property type="entry name" value="FAD-bd_FR_type"/>
</dbReference>
<comment type="caution">
    <text evidence="9">The sequence shown here is derived from an EMBL/GenBank/DDBJ whole genome shotgun (WGS) entry which is preliminary data.</text>
</comment>
<dbReference type="InterPro" id="IPR039261">
    <property type="entry name" value="FNR_nucleotide-bd"/>
</dbReference>
<feature type="transmembrane region" description="Helical" evidence="7">
    <location>
        <begin position="123"/>
        <end position="144"/>
    </location>
</feature>
<comment type="subcellular location">
    <subcellularLocation>
        <location evidence="1">Membrane</location>
        <topology evidence="1">Multi-pass membrane protein</topology>
    </subcellularLocation>
</comment>
<dbReference type="Pfam" id="PF01794">
    <property type="entry name" value="Ferric_reduct"/>
    <property type="match status" value="1"/>
</dbReference>
<evidence type="ECO:0000256" key="6">
    <source>
        <dbReference type="ARBA" id="ARBA00023136"/>
    </source>
</evidence>
<dbReference type="InterPro" id="IPR013112">
    <property type="entry name" value="FAD-bd_8"/>
</dbReference>
<evidence type="ECO:0000256" key="2">
    <source>
        <dbReference type="ARBA" id="ARBA00022448"/>
    </source>
</evidence>
<dbReference type="AlphaFoldDB" id="A0A8H3PHC8"/>
<feature type="transmembrane region" description="Helical" evidence="7">
    <location>
        <begin position="213"/>
        <end position="235"/>
    </location>
</feature>
<evidence type="ECO:0000256" key="4">
    <source>
        <dbReference type="ARBA" id="ARBA00022989"/>
    </source>
</evidence>
<dbReference type="PROSITE" id="PS51384">
    <property type="entry name" value="FAD_FR"/>
    <property type="match status" value="1"/>
</dbReference>
<dbReference type="OrthoDB" id="4494341at2759"/>
<organism evidence="9 10">
    <name type="scientific">Imshaugia aleurites</name>
    <dbReference type="NCBI Taxonomy" id="172621"/>
    <lineage>
        <taxon>Eukaryota</taxon>
        <taxon>Fungi</taxon>
        <taxon>Dikarya</taxon>
        <taxon>Ascomycota</taxon>
        <taxon>Pezizomycotina</taxon>
        <taxon>Lecanoromycetes</taxon>
        <taxon>OSLEUM clade</taxon>
        <taxon>Lecanoromycetidae</taxon>
        <taxon>Lecanorales</taxon>
        <taxon>Lecanorineae</taxon>
        <taxon>Parmeliaceae</taxon>
        <taxon>Imshaugia</taxon>
    </lineage>
</organism>
<keyword evidence="5" id="KW-0406">Ion transport</keyword>
<dbReference type="GO" id="GO:0015677">
    <property type="term" value="P:copper ion import"/>
    <property type="evidence" value="ECO:0007669"/>
    <property type="project" value="TreeGrafter"/>
</dbReference>
<keyword evidence="10" id="KW-1185">Reference proteome</keyword>
<dbReference type="GO" id="GO:0006879">
    <property type="term" value="P:intracellular iron ion homeostasis"/>
    <property type="evidence" value="ECO:0007669"/>
    <property type="project" value="TreeGrafter"/>
</dbReference>
<accession>A0A8H3PHC8</accession>
<dbReference type="InterPro" id="IPR013130">
    <property type="entry name" value="Fe3_Rdtase_TM_dom"/>
</dbReference>
<dbReference type="GO" id="GO:0005886">
    <property type="term" value="C:plasma membrane"/>
    <property type="evidence" value="ECO:0007669"/>
    <property type="project" value="TreeGrafter"/>
</dbReference>
<dbReference type="Proteomes" id="UP000664534">
    <property type="component" value="Unassembled WGS sequence"/>
</dbReference>
<evidence type="ECO:0000256" key="5">
    <source>
        <dbReference type="ARBA" id="ARBA00023065"/>
    </source>
</evidence>
<dbReference type="PANTHER" id="PTHR32361:SF26">
    <property type="entry name" value="FAD-BINDING 8 DOMAIN-CONTAINING PROTEIN-RELATED"/>
    <property type="match status" value="1"/>
</dbReference>
<protein>
    <recommendedName>
        <fullName evidence="8">FAD-binding FR-type domain-containing protein</fullName>
    </recommendedName>
</protein>
<gene>
    <name evidence="9" type="ORF">IMSHALPRED_002128</name>
</gene>
<sequence length="542" mass="60200">MDIIQAYAVAAGGILFAFFLINLLPYLAPLWKHISLFTLKHLIYPYLLHRHRFIGPCSRAELLTQAIYLTANLFCLSFRVSGTAKAGIRAGTLSLVNMIPLFTGPSLSFLADRLGVSLQVYRCAHRSAGFMTVTLVLIHVLSVVSQGSFSLSPPQHLFAVIGASSLCLLIILSLPLLRKASYEIFLRMHQALAALFAYSVWRHLPADKLFPRLYLYISVGLFLFSCALQCGGILYRNGTFRYGHSRGQITQACGTVQMKIHLSKPLKVHAGQYISVWIPSVSFWSFLQSHPFVVTSWSDGNQKSLDLFIEPRRGLTREMLSHTSAADSRLVLFGGPHGISAPVGECETLLMITSDFGIAAHLPYLKQLIHGYNARNVRARRVHLVWQLSDIDIGFAAQPLLNSALDDDRIDQGYILCISIYLESGSMHKMPFGKRATVYSGVANLQEIIHAEVAAKRSGSAGPGNGSEGSKMTIEELESGRLGRGNGKMLVTGEFNDQLWFSVNLVEVSASEKIRDDLRIIVRSYLDEKVRLLELDYQPRKK</sequence>
<feature type="transmembrane region" description="Helical" evidence="7">
    <location>
        <begin position="86"/>
        <end position="111"/>
    </location>
</feature>
<reference evidence="9" key="1">
    <citation type="submission" date="2021-03" db="EMBL/GenBank/DDBJ databases">
        <authorList>
            <person name="Tagirdzhanova G."/>
        </authorList>
    </citation>
    <scope>NUCLEOTIDE SEQUENCE</scope>
</reference>
<feature type="domain" description="FAD-binding FR-type" evidence="8">
    <location>
        <begin position="235"/>
        <end position="343"/>
    </location>
</feature>
<evidence type="ECO:0000313" key="9">
    <source>
        <dbReference type="EMBL" id="CAF9940698.1"/>
    </source>
</evidence>
<keyword evidence="6 7" id="KW-0472">Membrane</keyword>
<feature type="transmembrane region" description="Helical" evidence="7">
    <location>
        <begin position="7"/>
        <end position="24"/>
    </location>
</feature>
<evidence type="ECO:0000313" key="10">
    <source>
        <dbReference type="Proteomes" id="UP000664534"/>
    </source>
</evidence>
<dbReference type="GO" id="GO:0006826">
    <property type="term" value="P:iron ion transport"/>
    <property type="evidence" value="ECO:0007669"/>
    <property type="project" value="TreeGrafter"/>
</dbReference>
<keyword evidence="4 7" id="KW-1133">Transmembrane helix</keyword>
<dbReference type="CDD" id="cd06186">
    <property type="entry name" value="NOX_Duox_like_FAD_NADP"/>
    <property type="match status" value="1"/>
</dbReference>
<evidence type="ECO:0000256" key="1">
    <source>
        <dbReference type="ARBA" id="ARBA00004141"/>
    </source>
</evidence>
<name>A0A8H3PHC8_9LECA</name>